<gene>
    <name evidence="1" type="ORF">DHETER_LOCUS3168</name>
</gene>
<proteinExistence type="predicted"/>
<sequence length="87" mass="9671">MSQNHTSDSRLNTSEGVQSKSNVDDLEVEEDIENGGGLSSGSQTLGEFYKEVNSITEMIRSIRENITALKDLYKRTLAVETEDESSR</sequence>
<name>A0ACA9L4D8_9GLOM</name>
<organism evidence="1 2">
    <name type="scientific">Dentiscutata heterogama</name>
    <dbReference type="NCBI Taxonomy" id="1316150"/>
    <lineage>
        <taxon>Eukaryota</taxon>
        <taxon>Fungi</taxon>
        <taxon>Fungi incertae sedis</taxon>
        <taxon>Mucoromycota</taxon>
        <taxon>Glomeromycotina</taxon>
        <taxon>Glomeromycetes</taxon>
        <taxon>Diversisporales</taxon>
        <taxon>Gigasporaceae</taxon>
        <taxon>Dentiscutata</taxon>
    </lineage>
</organism>
<accession>A0ACA9L4D8</accession>
<evidence type="ECO:0000313" key="2">
    <source>
        <dbReference type="Proteomes" id="UP000789702"/>
    </source>
</evidence>
<reference evidence="1" key="1">
    <citation type="submission" date="2021-06" db="EMBL/GenBank/DDBJ databases">
        <authorList>
            <person name="Kallberg Y."/>
            <person name="Tangrot J."/>
            <person name="Rosling A."/>
        </authorList>
    </citation>
    <scope>NUCLEOTIDE SEQUENCE</scope>
    <source>
        <strain evidence="1">IL203A</strain>
    </source>
</reference>
<comment type="caution">
    <text evidence="1">The sequence shown here is derived from an EMBL/GenBank/DDBJ whole genome shotgun (WGS) entry which is preliminary data.</text>
</comment>
<keyword evidence="2" id="KW-1185">Reference proteome</keyword>
<dbReference type="Proteomes" id="UP000789702">
    <property type="component" value="Unassembled WGS sequence"/>
</dbReference>
<evidence type="ECO:0000313" key="1">
    <source>
        <dbReference type="EMBL" id="CAG8504648.1"/>
    </source>
</evidence>
<protein>
    <submittedName>
        <fullName evidence="1">9094_t:CDS:1</fullName>
    </submittedName>
</protein>
<dbReference type="EMBL" id="CAJVPU010002636">
    <property type="protein sequence ID" value="CAG8504648.1"/>
    <property type="molecule type" value="Genomic_DNA"/>
</dbReference>